<keyword evidence="6 10" id="KW-0418">Kinase</keyword>
<dbReference type="SMART" id="SM00388">
    <property type="entry name" value="HisKA"/>
    <property type="match status" value="1"/>
</dbReference>
<evidence type="ECO:0000256" key="5">
    <source>
        <dbReference type="ARBA" id="ARBA00022679"/>
    </source>
</evidence>
<dbReference type="Pfam" id="PF02518">
    <property type="entry name" value="HATPase_c"/>
    <property type="match status" value="1"/>
</dbReference>
<feature type="transmembrane region" description="Helical" evidence="8">
    <location>
        <begin position="115"/>
        <end position="133"/>
    </location>
</feature>
<dbReference type="InterPro" id="IPR050736">
    <property type="entry name" value="Sensor_HK_Regulatory"/>
</dbReference>
<dbReference type="PANTHER" id="PTHR43711">
    <property type="entry name" value="TWO-COMPONENT HISTIDINE KINASE"/>
    <property type="match status" value="1"/>
</dbReference>
<accession>A0A939IR53</accession>
<dbReference type="PRINTS" id="PR00344">
    <property type="entry name" value="BCTRLSENSOR"/>
</dbReference>
<name>A0A939IR53_9MICO</name>
<keyword evidence="5" id="KW-0808">Transferase</keyword>
<keyword evidence="8" id="KW-0472">Membrane</keyword>
<dbReference type="SUPFAM" id="SSF47384">
    <property type="entry name" value="Homodimeric domain of signal transducing histidine kinase"/>
    <property type="match status" value="1"/>
</dbReference>
<evidence type="ECO:0000259" key="9">
    <source>
        <dbReference type="PROSITE" id="PS50109"/>
    </source>
</evidence>
<dbReference type="RefSeq" id="WP_206822990.1">
    <property type="nucleotide sequence ID" value="NZ_JAEMWU010000001.1"/>
</dbReference>
<sequence>MTAVVALLTPDRFTDWRFTTGVMSFVALTMVVLALPWHRLSSRVILAVPVLDALLIGLIVTGDTPAAAYLWVFPVAWVASYFSIGVLIGMVSLIAVLRVTVLAVLGATVPGTINTVILMLTLIFVSVIMSVGAERNRSGRRLLRTQSDRLARALGRVEDQRARHQRIMDSLDVAIARVRADGVVEIANTAFRALYALEPDAHHHPARAVEYRSRRGLLTPASETTIARAGRGELFEGEVIWLFGVDGQWRALRASTKVIEHGSAEDGLLLLAEDITEHVDPGANEQAVRRSIAHELRNPLTAVLGHLDLVLERVDLDPAARRQLEVVEQAGTRMQELLQRSLSTPSSGHQLSGAPESDEAADLTELARASVEGFRPAARANGVAIDCDLEMALPIHGDVFRLRQAVDNLVSNAIKFTQRGGRVTVAGVHAASEVGLQVSDNGIGIAPDDLPRIFERDFRAEPARNRDIPGTGLGLSISQDIVRSQGGRFEVDSELGQGTQIRILLPVPSDHERIPA</sequence>
<evidence type="ECO:0000256" key="2">
    <source>
        <dbReference type="ARBA" id="ARBA00004236"/>
    </source>
</evidence>
<organism evidence="10 11">
    <name type="scientific">Microbacterium esteraromaticum</name>
    <dbReference type="NCBI Taxonomy" id="57043"/>
    <lineage>
        <taxon>Bacteria</taxon>
        <taxon>Bacillati</taxon>
        <taxon>Actinomycetota</taxon>
        <taxon>Actinomycetes</taxon>
        <taxon>Micrococcales</taxon>
        <taxon>Microbacteriaceae</taxon>
        <taxon>Microbacterium</taxon>
    </lineage>
</organism>
<dbReference type="Proteomes" id="UP000664385">
    <property type="component" value="Unassembled WGS sequence"/>
</dbReference>
<evidence type="ECO:0000256" key="4">
    <source>
        <dbReference type="ARBA" id="ARBA00022553"/>
    </source>
</evidence>
<proteinExistence type="predicted"/>
<dbReference type="InterPro" id="IPR005467">
    <property type="entry name" value="His_kinase_dom"/>
</dbReference>
<feature type="transmembrane region" description="Helical" evidence="8">
    <location>
        <begin position="16"/>
        <end position="37"/>
    </location>
</feature>
<evidence type="ECO:0000256" key="1">
    <source>
        <dbReference type="ARBA" id="ARBA00000085"/>
    </source>
</evidence>
<dbReference type="InterPro" id="IPR004358">
    <property type="entry name" value="Sig_transdc_His_kin-like_C"/>
</dbReference>
<dbReference type="AlphaFoldDB" id="A0A939IR53"/>
<dbReference type="InterPro" id="IPR035965">
    <property type="entry name" value="PAS-like_dom_sf"/>
</dbReference>
<comment type="catalytic activity">
    <reaction evidence="1">
        <text>ATP + protein L-histidine = ADP + protein N-phospho-L-histidine.</text>
        <dbReference type="EC" id="2.7.13.3"/>
    </reaction>
</comment>
<dbReference type="InterPro" id="IPR003594">
    <property type="entry name" value="HATPase_dom"/>
</dbReference>
<feature type="transmembrane region" description="Helical" evidence="8">
    <location>
        <begin position="44"/>
        <end position="60"/>
    </location>
</feature>
<evidence type="ECO:0000256" key="3">
    <source>
        <dbReference type="ARBA" id="ARBA00012438"/>
    </source>
</evidence>
<dbReference type="Gene3D" id="3.30.450.20">
    <property type="entry name" value="PAS domain"/>
    <property type="match status" value="1"/>
</dbReference>
<keyword evidence="8" id="KW-1133">Transmembrane helix</keyword>
<gene>
    <name evidence="10" type="ORF">JF543_05295</name>
</gene>
<dbReference type="GO" id="GO:0000155">
    <property type="term" value="F:phosphorelay sensor kinase activity"/>
    <property type="evidence" value="ECO:0007669"/>
    <property type="project" value="InterPro"/>
</dbReference>
<dbReference type="Gene3D" id="3.30.565.10">
    <property type="entry name" value="Histidine kinase-like ATPase, C-terminal domain"/>
    <property type="match status" value="1"/>
</dbReference>
<comment type="caution">
    <text evidence="10">The sequence shown here is derived from an EMBL/GenBank/DDBJ whole genome shotgun (WGS) entry which is preliminary data.</text>
</comment>
<dbReference type="PANTHER" id="PTHR43711:SF28">
    <property type="entry name" value="SENSOR HISTIDINE KINASE YXDK"/>
    <property type="match status" value="1"/>
</dbReference>
<keyword evidence="8" id="KW-0812">Transmembrane</keyword>
<reference evidence="10" key="1">
    <citation type="submission" date="2020-12" db="EMBL/GenBank/DDBJ databases">
        <title>PHA producing bacteria isolated from mangrove.</title>
        <authorList>
            <person name="Zheng W."/>
            <person name="Yu S."/>
            <person name="Huang Y."/>
        </authorList>
    </citation>
    <scope>NUCLEOTIDE SEQUENCE</scope>
    <source>
        <strain evidence="10">GN8-5</strain>
    </source>
</reference>
<dbReference type="SUPFAM" id="SSF55785">
    <property type="entry name" value="PYP-like sensor domain (PAS domain)"/>
    <property type="match status" value="1"/>
</dbReference>
<evidence type="ECO:0000256" key="8">
    <source>
        <dbReference type="SAM" id="Phobius"/>
    </source>
</evidence>
<dbReference type="GO" id="GO:0005886">
    <property type="term" value="C:plasma membrane"/>
    <property type="evidence" value="ECO:0007669"/>
    <property type="project" value="UniProtKB-SubCell"/>
</dbReference>
<evidence type="ECO:0000313" key="11">
    <source>
        <dbReference type="Proteomes" id="UP000664385"/>
    </source>
</evidence>
<dbReference type="CDD" id="cd00082">
    <property type="entry name" value="HisKA"/>
    <property type="match status" value="1"/>
</dbReference>
<dbReference type="InterPro" id="IPR003661">
    <property type="entry name" value="HisK_dim/P_dom"/>
</dbReference>
<dbReference type="PROSITE" id="PS50109">
    <property type="entry name" value="HIS_KIN"/>
    <property type="match status" value="1"/>
</dbReference>
<dbReference type="SMART" id="SM00387">
    <property type="entry name" value="HATPase_c"/>
    <property type="match status" value="1"/>
</dbReference>
<keyword evidence="7" id="KW-0902">Two-component regulatory system</keyword>
<dbReference type="SUPFAM" id="SSF55874">
    <property type="entry name" value="ATPase domain of HSP90 chaperone/DNA topoisomerase II/histidine kinase"/>
    <property type="match status" value="1"/>
</dbReference>
<evidence type="ECO:0000256" key="6">
    <source>
        <dbReference type="ARBA" id="ARBA00022777"/>
    </source>
</evidence>
<dbReference type="EC" id="2.7.13.3" evidence="3"/>
<evidence type="ECO:0000256" key="7">
    <source>
        <dbReference type="ARBA" id="ARBA00023012"/>
    </source>
</evidence>
<protein>
    <recommendedName>
        <fullName evidence="3">histidine kinase</fullName>
        <ecNumber evidence="3">2.7.13.3</ecNumber>
    </recommendedName>
</protein>
<dbReference type="FunFam" id="3.30.565.10:FF:000006">
    <property type="entry name" value="Sensor histidine kinase WalK"/>
    <property type="match status" value="1"/>
</dbReference>
<dbReference type="Gene3D" id="1.10.287.130">
    <property type="match status" value="1"/>
</dbReference>
<dbReference type="Pfam" id="PF00512">
    <property type="entry name" value="HisKA"/>
    <property type="match status" value="1"/>
</dbReference>
<dbReference type="InterPro" id="IPR036097">
    <property type="entry name" value="HisK_dim/P_sf"/>
</dbReference>
<feature type="domain" description="Histidine kinase" evidence="9">
    <location>
        <begin position="291"/>
        <end position="509"/>
    </location>
</feature>
<dbReference type="InterPro" id="IPR036890">
    <property type="entry name" value="HATPase_C_sf"/>
</dbReference>
<dbReference type="CDD" id="cd00075">
    <property type="entry name" value="HATPase"/>
    <property type="match status" value="1"/>
</dbReference>
<dbReference type="EMBL" id="JAEMWU010000001">
    <property type="protein sequence ID" value="MBN8205370.1"/>
    <property type="molecule type" value="Genomic_DNA"/>
</dbReference>
<comment type="subcellular location">
    <subcellularLocation>
        <location evidence="2">Cell membrane</location>
    </subcellularLocation>
</comment>
<keyword evidence="4" id="KW-0597">Phosphoprotein</keyword>
<evidence type="ECO:0000313" key="10">
    <source>
        <dbReference type="EMBL" id="MBN8205370.1"/>
    </source>
</evidence>